<dbReference type="PANTHER" id="PTHR46268">
    <property type="entry name" value="STRESS RESPONSE PROTEIN NHAX"/>
    <property type="match status" value="1"/>
</dbReference>
<dbReference type="Pfam" id="PF00582">
    <property type="entry name" value="Usp"/>
    <property type="match status" value="1"/>
</dbReference>
<comment type="similarity">
    <text evidence="1">Belongs to the universal stress protein A family.</text>
</comment>
<organism evidence="3 4">
    <name type="scientific">Pedobacter cryoconitis</name>
    <dbReference type="NCBI Taxonomy" id="188932"/>
    <lineage>
        <taxon>Bacteria</taxon>
        <taxon>Pseudomonadati</taxon>
        <taxon>Bacteroidota</taxon>
        <taxon>Sphingobacteriia</taxon>
        <taxon>Sphingobacteriales</taxon>
        <taxon>Sphingobacteriaceae</taxon>
        <taxon>Pedobacter</taxon>
    </lineage>
</organism>
<dbReference type="AlphaFoldDB" id="A0A327S2T2"/>
<proteinExistence type="inferred from homology"/>
<feature type="domain" description="UspA" evidence="2">
    <location>
        <begin position="1"/>
        <end position="148"/>
    </location>
</feature>
<evidence type="ECO:0000313" key="4">
    <source>
        <dbReference type="Proteomes" id="UP000249754"/>
    </source>
</evidence>
<dbReference type="EMBL" id="QLLR01000037">
    <property type="protein sequence ID" value="RAJ22592.1"/>
    <property type="molecule type" value="Genomic_DNA"/>
</dbReference>
<reference evidence="3 4" key="1">
    <citation type="submission" date="2018-06" db="EMBL/GenBank/DDBJ databases">
        <title>Genomic Encyclopedia of Archaeal and Bacterial Type Strains, Phase II (KMG-II): from individual species to whole genera.</title>
        <authorList>
            <person name="Goeker M."/>
        </authorList>
    </citation>
    <scope>NUCLEOTIDE SEQUENCE [LARGE SCALE GENOMIC DNA]</scope>
    <source>
        <strain evidence="3 4">DSM 14825</strain>
    </source>
</reference>
<dbReference type="CDD" id="cd00293">
    <property type="entry name" value="USP-like"/>
    <property type="match status" value="1"/>
</dbReference>
<comment type="caution">
    <text evidence="3">The sequence shown here is derived from an EMBL/GenBank/DDBJ whole genome shotgun (WGS) entry which is preliminary data.</text>
</comment>
<dbReference type="Gene3D" id="3.40.50.12370">
    <property type="match status" value="1"/>
</dbReference>
<protein>
    <submittedName>
        <fullName evidence="3">Nucleotide-binding universal stress UspA family protein</fullName>
    </submittedName>
</protein>
<dbReference type="InterPro" id="IPR006016">
    <property type="entry name" value="UspA"/>
</dbReference>
<dbReference type="PANTHER" id="PTHR46268:SF6">
    <property type="entry name" value="UNIVERSAL STRESS PROTEIN UP12"/>
    <property type="match status" value="1"/>
</dbReference>
<name>A0A327S2T2_9SPHI</name>
<dbReference type="SUPFAM" id="SSF52402">
    <property type="entry name" value="Adenine nucleotide alpha hydrolases-like"/>
    <property type="match status" value="2"/>
</dbReference>
<evidence type="ECO:0000313" key="3">
    <source>
        <dbReference type="EMBL" id="RAJ22592.1"/>
    </source>
</evidence>
<evidence type="ECO:0000259" key="2">
    <source>
        <dbReference type="Pfam" id="PF00582"/>
    </source>
</evidence>
<sequence>MKTILVTTDFSAPSQTAARYALYLANAMKAHLVLCHAIQVSSTVTVASKASHSPDNFSSTYDAAVEQIQFQVLSLTEKEENDSTTTLVDYIVAPGSVTNVVNDVIKKREISLVVMGMFGAGAINRFLLGSNSQNLIDNRVGFPVLLVPFKEFPETVNKIAFASDLSDGDIGLIQSLASFACPFDAEILIVHISGVKVDQIQIDNFLKEVTAKINYHKIYYRHVEDKDINRGLNWIARNGVIDVFAMVHRKNNFPGNIFSSSYTQNLSRSIHIPLLVFSENEFPVF</sequence>
<gene>
    <name evidence="3" type="ORF">LY11_04732</name>
</gene>
<dbReference type="Proteomes" id="UP000249754">
    <property type="component" value="Unassembled WGS sequence"/>
</dbReference>
<evidence type="ECO:0000256" key="1">
    <source>
        <dbReference type="ARBA" id="ARBA00008791"/>
    </source>
</evidence>
<accession>A0A327S2T2</accession>